<keyword evidence="3" id="KW-0009">Actin-binding</keyword>
<dbReference type="InterPro" id="IPR005455">
    <property type="entry name" value="PFN_euk"/>
</dbReference>
<dbReference type="SUPFAM" id="SSF55770">
    <property type="entry name" value="Profilin (actin-binding protein)"/>
    <property type="match status" value="1"/>
</dbReference>
<dbReference type="Proteomes" id="UP000607653">
    <property type="component" value="Unassembled WGS sequence"/>
</dbReference>
<sequence>MNDFAEPGSLDPTSLHLGGTKYMVIQGEPAVVILGKKVILSHPFLTHQLLQHFTLPKWLMLMGPKFSNGEGRIQPQVSAMFSHTLQES</sequence>
<evidence type="ECO:0000256" key="3">
    <source>
        <dbReference type="ARBA" id="ARBA00023203"/>
    </source>
</evidence>
<keyword evidence="4" id="KW-0206">Cytoskeleton</keyword>
<comment type="caution">
    <text evidence="5">The sequence shown here is derived from an EMBL/GenBank/DDBJ whole genome shotgun (WGS) entry which is preliminary data.</text>
</comment>
<name>A0A822YNB3_NELNU</name>
<comment type="subcellular location">
    <subcellularLocation>
        <location evidence="1">Cytoplasm</location>
        <location evidence="1">Cytoskeleton</location>
    </subcellularLocation>
</comment>
<evidence type="ECO:0000313" key="6">
    <source>
        <dbReference type="Proteomes" id="UP000607653"/>
    </source>
</evidence>
<proteinExistence type="predicted"/>
<dbReference type="PRINTS" id="PR01640">
    <property type="entry name" value="PROFILINPLNT"/>
</dbReference>
<keyword evidence="2" id="KW-0963">Cytoplasm</keyword>
<evidence type="ECO:0000256" key="4">
    <source>
        <dbReference type="ARBA" id="ARBA00023212"/>
    </source>
</evidence>
<gene>
    <name evidence="5" type="ORF">HUJ06_004720</name>
</gene>
<protein>
    <submittedName>
        <fullName evidence="5">Uncharacterized protein</fullName>
    </submittedName>
</protein>
<reference evidence="5 6" key="1">
    <citation type="journal article" date="2020" name="Mol. Biol. Evol.">
        <title>Distinct Expression and Methylation Patterns for Genes with Different Fates following a Single Whole-Genome Duplication in Flowering Plants.</title>
        <authorList>
            <person name="Shi T."/>
            <person name="Rahmani R.S."/>
            <person name="Gugger P.F."/>
            <person name="Wang M."/>
            <person name="Li H."/>
            <person name="Zhang Y."/>
            <person name="Li Z."/>
            <person name="Wang Q."/>
            <person name="Van de Peer Y."/>
            <person name="Marchal K."/>
            <person name="Chen J."/>
        </authorList>
    </citation>
    <scope>NUCLEOTIDE SEQUENCE [LARGE SCALE GENOMIC DNA]</scope>
    <source>
        <tissue evidence="5">Leaf</tissue>
    </source>
</reference>
<evidence type="ECO:0000256" key="1">
    <source>
        <dbReference type="ARBA" id="ARBA00004245"/>
    </source>
</evidence>
<evidence type="ECO:0000256" key="2">
    <source>
        <dbReference type="ARBA" id="ARBA00022490"/>
    </source>
</evidence>
<organism evidence="5 6">
    <name type="scientific">Nelumbo nucifera</name>
    <name type="common">Sacred lotus</name>
    <dbReference type="NCBI Taxonomy" id="4432"/>
    <lineage>
        <taxon>Eukaryota</taxon>
        <taxon>Viridiplantae</taxon>
        <taxon>Streptophyta</taxon>
        <taxon>Embryophyta</taxon>
        <taxon>Tracheophyta</taxon>
        <taxon>Spermatophyta</taxon>
        <taxon>Magnoliopsida</taxon>
        <taxon>Proteales</taxon>
        <taxon>Nelumbonaceae</taxon>
        <taxon>Nelumbo</taxon>
    </lineage>
</organism>
<dbReference type="InterPro" id="IPR036140">
    <property type="entry name" value="PFN_sf"/>
</dbReference>
<dbReference type="GO" id="GO:0005856">
    <property type="term" value="C:cytoskeleton"/>
    <property type="evidence" value="ECO:0007669"/>
    <property type="project" value="UniProtKB-SubCell"/>
</dbReference>
<dbReference type="EMBL" id="DUZY01000004">
    <property type="protein sequence ID" value="DAD34080.1"/>
    <property type="molecule type" value="Genomic_DNA"/>
</dbReference>
<evidence type="ECO:0000313" key="5">
    <source>
        <dbReference type="EMBL" id="DAD34080.1"/>
    </source>
</evidence>
<dbReference type="Gene3D" id="3.30.450.30">
    <property type="entry name" value="Dynein light chain 2a, cytoplasmic"/>
    <property type="match status" value="1"/>
</dbReference>
<dbReference type="GO" id="GO:0003779">
    <property type="term" value="F:actin binding"/>
    <property type="evidence" value="ECO:0007669"/>
    <property type="project" value="UniProtKB-KW"/>
</dbReference>
<dbReference type="AlphaFoldDB" id="A0A822YNB3"/>
<keyword evidence="6" id="KW-1185">Reference proteome</keyword>
<accession>A0A822YNB3</accession>